<reference evidence="1" key="1">
    <citation type="submission" date="2006-12" db="EMBL/GenBank/DDBJ databases">
        <title>Complete sequence of Pyrobaculum islandicum DSM 4184.</title>
        <authorList>
            <person name="Copeland A."/>
            <person name="Lucas S."/>
            <person name="Lapidus A."/>
            <person name="Barry K."/>
            <person name="Detter J.C."/>
            <person name="Glavina del Rio T."/>
            <person name="Dalin E."/>
            <person name="Tice H."/>
            <person name="Pitluck S."/>
            <person name="Meincke L."/>
            <person name="Brettin T."/>
            <person name="Bruce D."/>
            <person name="Han C."/>
            <person name="Tapia R."/>
            <person name="Gilna P."/>
            <person name="Schmutz J."/>
            <person name="Larimer F."/>
            <person name="Land M."/>
            <person name="Hauser L."/>
            <person name="Kyrpides N."/>
            <person name="Mikhailova N."/>
            <person name="Cozen A.E."/>
            <person name="Fitz-Gibbon S.T."/>
            <person name="House C.H."/>
            <person name="Saltikov C."/>
            <person name="Lowe T."/>
            <person name="Richardson P."/>
        </authorList>
    </citation>
    <scope>NUCLEOTIDE SEQUENCE [LARGE SCALE GENOMIC DNA]</scope>
    <source>
        <strain evidence="1">DSM 4184</strain>
    </source>
</reference>
<dbReference type="KEGG" id="pis:Pisl_1299"/>
<dbReference type="EMBL" id="CP000504">
    <property type="protein sequence ID" value="ABL88462.1"/>
    <property type="molecule type" value="Genomic_DNA"/>
</dbReference>
<name>A1RU30_PYRIL</name>
<proteinExistence type="predicted"/>
<organism evidence="1 2">
    <name type="scientific">Pyrobaculum islandicum (strain DSM 4184 / JCM 9189 / GEO3)</name>
    <dbReference type="NCBI Taxonomy" id="384616"/>
    <lineage>
        <taxon>Archaea</taxon>
        <taxon>Thermoproteota</taxon>
        <taxon>Thermoprotei</taxon>
        <taxon>Thermoproteales</taxon>
        <taxon>Thermoproteaceae</taxon>
        <taxon>Pyrobaculum</taxon>
    </lineage>
</organism>
<dbReference type="RefSeq" id="WP_011763037.1">
    <property type="nucleotide sequence ID" value="NC_008701.1"/>
</dbReference>
<keyword evidence="2" id="KW-1185">Reference proteome</keyword>
<sequence length="373" mass="41384">MSWLNDVIKAAEIIRRAKFKAVTHGGVAHMDDTLAAALLYRHGAEAIYRLNTAEEIIKLDGDVIIFDIGDTFRDVLPERFVVLDHHGVKDPADEPSTIIQVTVALDLKTRPLIATLLHYIDLYDRFGPVAKRWSGPYGNSLNNGIAKYFAETTPFGLVKETKFLDLLAEAVYSKLEVDLPSFAEAFKIAERIPFIDLVEKFPRTFNTLRLMLAATKDVLTTSMSKDALETSFGIDFGCYAVLAVPELEPYVLKGLERHYSEARKAAEAAATGRYTIIRGPITAVAVEDYLPPGPLWNALQDLGIISVEPVFIVVKDKRNPGAYTLWRPDRHADVIDFRKLQGSEVVFKHASGFLAVVKAENAEAAAKLALKQL</sequence>
<evidence type="ECO:0000313" key="1">
    <source>
        <dbReference type="EMBL" id="ABL88462.1"/>
    </source>
</evidence>
<accession>A1RU30</accession>
<dbReference type="eggNOG" id="arCOG05494">
    <property type="taxonomic scope" value="Archaea"/>
</dbReference>
<gene>
    <name evidence="1" type="ordered locus">Pisl_1299</name>
</gene>
<dbReference type="GeneID" id="4617933"/>
<dbReference type="AlphaFoldDB" id="A1RU30"/>
<dbReference type="OrthoDB" id="26686at2157"/>
<dbReference type="Proteomes" id="UP000002595">
    <property type="component" value="Chromosome"/>
</dbReference>
<dbReference type="STRING" id="384616.Pisl_1299"/>
<dbReference type="HOGENOM" id="CLU_741066_0_0_2"/>
<protein>
    <submittedName>
        <fullName evidence="1">Uncharacterized protein</fullName>
    </submittedName>
</protein>
<evidence type="ECO:0000313" key="2">
    <source>
        <dbReference type="Proteomes" id="UP000002595"/>
    </source>
</evidence>